<keyword evidence="3 6" id="KW-0269">Exonuclease</keyword>
<accession>A0A5J6VKB0</accession>
<evidence type="ECO:0000256" key="1">
    <source>
        <dbReference type="ARBA" id="ARBA00022722"/>
    </source>
</evidence>
<name>A0A5J6VKB0_9VIRU</name>
<dbReference type="PANTHER" id="PTHR12341:SF70">
    <property type="entry name" value="XRN1 N-TERMINAL DOMAIN-CONTAINING PROTEIN"/>
    <property type="match status" value="1"/>
</dbReference>
<dbReference type="InterPro" id="IPR004859">
    <property type="entry name" value="Xrn1_N"/>
</dbReference>
<dbReference type="GO" id="GO:0016075">
    <property type="term" value="P:rRNA catabolic process"/>
    <property type="evidence" value="ECO:0007669"/>
    <property type="project" value="TreeGrafter"/>
</dbReference>
<dbReference type="PANTHER" id="PTHR12341">
    <property type="entry name" value="5'-&gt;3' EXORIBONUCLEASE"/>
    <property type="match status" value="1"/>
</dbReference>
<dbReference type="GO" id="GO:0000956">
    <property type="term" value="P:nuclear-transcribed mRNA catabolic process"/>
    <property type="evidence" value="ECO:0007669"/>
    <property type="project" value="TreeGrafter"/>
</dbReference>
<dbReference type="InterPro" id="IPR041412">
    <property type="entry name" value="Xrn1_helical"/>
</dbReference>
<dbReference type="InterPro" id="IPR027073">
    <property type="entry name" value="5_3_exoribonuclease"/>
</dbReference>
<dbReference type="GO" id="GO:0003723">
    <property type="term" value="F:RNA binding"/>
    <property type="evidence" value="ECO:0007669"/>
    <property type="project" value="TreeGrafter"/>
</dbReference>
<dbReference type="Gene3D" id="3.40.50.12390">
    <property type="match status" value="1"/>
</dbReference>
<dbReference type="Pfam" id="PF17846">
    <property type="entry name" value="XRN_M"/>
    <property type="match status" value="1"/>
</dbReference>
<evidence type="ECO:0000259" key="5">
    <source>
        <dbReference type="Pfam" id="PF17846"/>
    </source>
</evidence>
<evidence type="ECO:0000256" key="3">
    <source>
        <dbReference type="ARBA" id="ARBA00022839"/>
    </source>
</evidence>
<feature type="domain" description="Xrn1 N-terminal" evidence="4">
    <location>
        <begin position="1"/>
        <end position="218"/>
    </location>
</feature>
<evidence type="ECO:0000256" key="2">
    <source>
        <dbReference type="ARBA" id="ARBA00022801"/>
    </source>
</evidence>
<keyword evidence="1" id="KW-0540">Nuclease</keyword>
<protein>
    <submittedName>
        <fullName evidence="6">XRN 5'-3' exonuclease-like protein</fullName>
    </submittedName>
</protein>
<organism evidence="6">
    <name type="scientific">Megaviridae environmental sample</name>
    <dbReference type="NCBI Taxonomy" id="1737588"/>
    <lineage>
        <taxon>Viruses</taxon>
        <taxon>Varidnaviria</taxon>
        <taxon>Bamfordvirae</taxon>
        <taxon>Nucleocytoviricota</taxon>
        <taxon>Megaviricetes</taxon>
        <taxon>Imitervirales</taxon>
        <taxon>Mimiviridae</taxon>
        <taxon>environmental samples</taxon>
    </lineage>
</organism>
<dbReference type="Pfam" id="PF03159">
    <property type="entry name" value="XRN_N"/>
    <property type="match status" value="1"/>
</dbReference>
<dbReference type="EMBL" id="MN448287">
    <property type="protein sequence ID" value="QFG74390.1"/>
    <property type="molecule type" value="Genomic_DNA"/>
</dbReference>
<reference evidence="6" key="1">
    <citation type="journal article" date="2019" name="Philos. Trans. R. Soc. Lond., B, Biol. Sci.">
        <title>Targeted metagenomic recovery of four divergent viruses reveals shared and distinctive characteristics of giant viruses of marine eukaryotes.</title>
        <authorList>
            <person name="Needham D.M."/>
            <person name="Poirier C."/>
            <person name="Hehenberger E."/>
            <person name="Jimenez V."/>
            <person name="Swalwell J.E."/>
            <person name="Santoro A.E."/>
            <person name="Worden A.Z."/>
        </authorList>
    </citation>
    <scope>NUCLEOTIDE SEQUENCE</scope>
    <source>
        <strain evidence="6">MPacV-611</strain>
    </source>
</reference>
<evidence type="ECO:0000259" key="4">
    <source>
        <dbReference type="Pfam" id="PF03159"/>
    </source>
</evidence>
<evidence type="ECO:0000313" key="6">
    <source>
        <dbReference type="EMBL" id="QFG74390.1"/>
    </source>
</evidence>
<feature type="domain" description="Xrn1 helical" evidence="5">
    <location>
        <begin position="540"/>
        <end position="621"/>
    </location>
</feature>
<keyword evidence="2" id="KW-0378">Hydrolase</keyword>
<proteinExistence type="predicted"/>
<sequence length="722" mass="86598">MGVERLFSSLNRDFNIVTNTQYPYKRITCSHFMIDFNSIVHITSAHIINNINTKRDTDSDFEKKLLDLIQKYTLDLLKYNIDSNLLEYLLICIDGVPTMAKIYEQKKRRYMGKLLTKLTDSLDVPFIWSKNNISPGTSFMKKLEEMLNSDQFRQKIQNVCKNIKGYYLSDTKSPGEGEMKILNCIRNISNNDTICVYSPDSDMILLLMLVDKPLILLRYDQQKSTIDDKTYNILPINNFKKILISYCTQRIGKNINKKNVINDIIFIFTIFGDDFLPKLETFRVDKDLFIILDYYLINYLENGNLLYYSDMWYINTNNLKKYLQKLQKNEDAFLFRNFNINKYSNYYRIDKDLFANDLIKIKLELKKIKENSSIKSIKDFKSSKINSIFKTNEFYLNFLKYLDSDKLRIFLIKNKFKNKNIQQYHNLFHHFETTKDLIFYIALYFNRTSQLPFTVKIKYNENNLELIPITYKSSENPHRFKLRNLEYNDKLMYKIDNKLDEYFNLFNPKDYFYHKYFNIYNSNLTDVTINNYYKLYFKDHTIEKVLREYFKGLNWVLNYYFNNITDTTWYYPFSKSPLLYNLVNQYENFSKILTKVNIDNFLITPLEQLLFISPINVNHKILPQLNLLVDILEPSDLQTIVKFIKDNKKIFFDLTDIFDNMLQSKRKILDCTNSIFINKCHLLILEGYVDIKNYAKIFRSYLSLKHQRKYYPNIQELICVST</sequence>
<dbReference type="GO" id="GO:0004534">
    <property type="term" value="F:5'-3' RNA exonuclease activity"/>
    <property type="evidence" value="ECO:0007669"/>
    <property type="project" value="TreeGrafter"/>
</dbReference>